<dbReference type="KEGG" id="nja:NSJP_0506"/>
<name>A0A1W1I103_9BACT</name>
<organism evidence="1 2">
    <name type="scientific">Nitrospira japonica</name>
    <dbReference type="NCBI Taxonomy" id="1325564"/>
    <lineage>
        <taxon>Bacteria</taxon>
        <taxon>Pseudomonadati</taxon>
        <taxon>Nitrospirota</taxon>
        <taxon>Nitrospiria</taxon>
        <taxon>Nitrospirales</taxon>
        <taxon>Nitrospiraceae</taxon>
        <taxon>Nitrospira</taxon>
    </lineage>
</organism>
<dbReference type="AlphaFoldDB" id="A0A1W1I103"/>
<dbReference type="Gene3D" id="1.25.40.10">
    <property type="entry name" value="Tetratricopeptide repeat domain"/>
    <property type="match status" value="1"/>
</dbReference>
<dbReference type="SUPFAM" id="SSF48452">
    <property type="entry name" value="TPR-like"/>
    <property type="match status" value="1"/>
</dbReference>
<evidence type="ECO:0000313" key="2">
    <source>
        <dbReference type="Proteomes" id="UP000192042"/>
    </source>
</evidence>
<dbReference type="Pfam" id="PF14559">
    <property type="entry name" value="TPR_19"/>
    <property type="match status" value="1"/>
</dbReference>
<protein>
    <submittedName>
        <fullName evidence="1">Uncharacterized protein</fullName>
    </submittedName>
</protein>
<dbReference type="RefSeq" id="WP_080885318.1">
    <property type="nucleotide sequence ID" value="NZ_LT828648.1"/>
</dbReference>
<sequence length="240" mass="27348">MNRLEWIIIGLVSWMLVDAGHAVAQRNDMPVGYPQTLERELQLLLEEVRKGKPSPSLLVKLSETYFDMADDMLTDETKRLAAYDAGAEAAKQAFEMDERLADAHFFHALNIGSAARLRGVTNAAFAVKEIKYCAQRAIELDPQHSQALQMMGGLLMEIPWILGGSDKKAQDYLERSVAADGNFANARIMLAKLYLKQGRREEAKRQLEAVMHFDRPHYRYTWERKYKAEAERMLKELGNS</sequence>
<dbReference type="Proteomes" id="UP000192042">
    <property type="component" value="Chromosome I"/>
</dbReference>
<dbReference type="EMBL" id="LT828648">
    <property type="protein sequence ID" value="SLM46678.1"/>
    <property type="molecule type" value="Genomic_DNA"/>
</dbReference>
<proteinExistence type="predicted"/>
<accession>A0A1W1I103</accession>
<dbReference type="OrthoDB" id="9784677at2"/>
<gene>
    <name evidence="1" type="ORF">NSJP_0506</name>
</gene>
<keyword evidence="2" id="KW-1185">Reference proteome</keyword>
<evidence type="ECO:0000313" key="1">
    <source>
        <dbReference type="EMBL" id="SLM46678.1"/>
    </source>
</evidence>
<dbReference type="InterPro" id="IPR011990">
    <property type="entry name" value="TPR-like_helical_dom_sf"/>
</dbReference>
<reference evidence="1 2" key="1">
    <citation type="submission" date="2017-03" db="EMBL/GenBank/DDBJ databases">
        <authorList>
            <person name="Afonso C.L."/>
            <person name="Miller P.J."/>
            <person name="Scott M.A."/>
            <person name="Spackman E."/>
            <person name="Goraichik I."/>
            <person name="Dimitrov K.M."/>
            <person name="Suarez D.L."/>
            <person name="Swayne D.E."/>
        </authorList>
    </citation>
    <scope>NUCLEOTIDE SEQUENCE [LARGE SCALE GENOMIC DNA]</scope>
    <source>
        <strain evidence="1">Genome sequencing of Nitrospira japonica strain NJ11</strain>
    </source>
</reference>
<dbReference type="STRING" id="1325564.NSJP_0506"/>